<accession>A0AAW0F7W8</accession>
<feature type="domain" description="SPX" evidence="4">
    <location>
        <begin position="12"/>
        <end position="246"/>
    </location>
</feature>
<gene>
    <name evidence="5" type="ORF">NESM_000254500</name>
</gene>
<dbReference type="FunFam" id="3.40.50.2020:FF:000014">
    <property type="entry name" value="Ribose-phosphate pyrophosphokinase 1"/>
    <property type="match status" value="1"/>
</dbReference>
<dbReference type="InterPro" id="IPR004331">
    <property type="entry name" value="SPX_dom"/>
</dbReference>
<proteinExistence type="inferred from homology"/>
<dbReference type="InterPro" id="IPR000836">
    <property type="entry name" value="PRTase_dom"/>
</dbReference>
<feature type="region of interest" description="Disordered" evidence="3">
    <location>
        <begin position="58"/>
        <end position="107"/>
    </location>
</feature>
<evidence type="ECO:0000256" key="1">
    <source>
        <dbReference type="ARBA" id="ARBA00006478"/>
    </source>
</evidence>
<reference evidence="5 6" key="1">
    <citation type="journal article" date="2021" name="MBio">
        <title>A New Model Trypanosomatid, Novymonas esmeraldas: Genomic Perception of Its 'Candidatus Pandoraea novymonadis' Endosymbiont.</title>
        <authorList>
            <person name="Zakharova A."/>
            <person name="Saura A."/>
            <person name="Butenko A."/>
            <person name="Podesvova L."/>
            <person name="Warmusova S."/>
            <person name="Kostygov A.Y."/>
            <person name="Nenarokova A."/>
            <person name="Lukes J."/>
            <person name="Opperdoes F.R."/>
            <person name="Yurchenko V."/>
        </authorList>
    </citation>
    <scope>NUCLEOTIDE SEQUENCE [LARGE SCALE GENOMIC DNA]</scope>
    <source>
        <strain evidence="5 6">E262AT.01</strain>
    </source>
</reference>
<comment type="similarity">
    <text evidence="1">Belongs to the ribose-phosphate pyrophosphokinase family.</text>
</comment>
<evidence type="ECO:0000256" key="3">
    <source>
        <dbReference type="SAM" id="MobiDB-lite"/>
    </source>
</evidence>
<dbReference type="GO" id="GO:0002189">
    <property type="term" value="C:ribose phosphate diphosphokinase complex"/>
    <property type="evidence" value="ECO:0007669"/>
    <property type="project" value="TreeGrafter"/>
</dbReference>
<keyword evidence="6" id="KW-1185">Reference proteome</keyword>
<organism evidence="5 6">
    <name type="scientific">Novymonas esmeraldas</name>
    <dbReference type="NCBI Taxonomy" id="1808958"/>
    <lineage>
        <taxon>Eukaryota</taxon>
        <taxon>Discoba</taxon>
        <taxon>Euglenozoa</taxon>
        <taxon>Kinetoplastea</taxon>
        <taxon>Metakinetoplastina</taxon>
        <taxon>Trypanosomatida</taxon>
        <taxon>Trypanosomatidae</taxon>
        <taxon>Novymonas</taxon>
    </lineage>
</organism>
<protein>
    <submittedName>
        <fullName evidence="5">Ribose-phosphate pyrophosphokinase</fullName>
    </submittedName>
</protein>
<dbReference type="Gene3D" id="3.40.50.2020">
    <property type="match status" value="4"/>
</dbReference>
<dbReference type="InterPro" id="IPR029099">
    <property type="entry name" value="Pribosyltran_N"/>
</dbReference>
<dbReference type="InterPro" id="IPR029057">
    <property type="entry name" value="PRTase-like"/>
</dbReference>
<dbReference type="GO" id="GO:0006164">
    <property type="term" value="P:purine nucleotide biosynthetic process"/>
    <property type="evidence" value="ECO:0007669"/>
    <property type="project" value="TreeGrafter"/>
</dbReference>
<dbReference type="GO" id="GO:0005737">
    <property type="term" value="C:cytoplasm"/>
    <property type="evidence" value="ECO:0007669"/>
    <property type="project" value="TreeGrafter"/>
</dbReference>
<dbReference type="PANTHER" id="PTHR10210">
    <property type="entry name" value="RIBOSE-PHOSPHATE DIPHOSPHOKINASE FAMILY MEMBER"/>
    <property type="match status" value="1"/>
</dbReference>
<dbReference type="AlphaFoldDB" id="A0AAW0F7W8"/>
<dbReference type="PANTHER" id="PTHR10210:SF111">
    <property type="entry name" value="PYROPHOSPHOKINASE, PUTATIVE-RELATED"/>
    <property type="match status" value="1"/>
</dbReference>
<evidence type="ECO:0000259" key="4">
    <source>
        <dbReference type="PROSITE" id="PS51382"/>
    </source>
</evidence>
<dbReference type="PROSITE" id="PS51382">
    <property type="entry name" value="SPX"/>
    <property type="match status" value="1"/>
</dbReference>
<dbReference type="CDD" id="cd06223">
    <property type="entry name" value="PRTases_typeI"/>
    <property type="match status" value="1"/>
</dbReference>
<evidence type="ECO:0000313" key="5">
    <source>
        <dbReference type="EMBL" id="KAK7201871.1"/>
    </source>
</evidence>
<dbReference type="GO" id="GO:0000287">
    <property type="term" value="F:magnesium ion binding"/>
    <property type="evidence" value="ECO:0007669"/>
    <property type="project" value="InterPro"/>
</dbReference>
<dbReference type="Pfam" id="PF14572">
    <property type="entry name" value="Pribosyl_synth"/>
    <property type="match status" value="1"/>
</dbReference>
<keyword evidence="2" id="KW-0545">Nucleotide biosynthesis</keyword>
<dbReference type="Pfam" id="PF13793">
    <property type="entry name" value="Pribosyltran_N"/>
    <property type="match status" value="1"/>
</dbReference>
<dbReference type="InterPro" id="IPR005946">
    <property type="entry name" value="Rib-P_diPkinase"/>
</dbReference>
<dbReference type="EMBL" id="JAECZO010000021">
    <property type="protein sequence ID" value="KAK7201871.1"/>
    <property type="molecule type" value="Genomic_DNA"/>
</dbReference>
<evidence type="ECO:0000313" key="6">
    <source>
        <dbReference type="Proteomes" id="UP001430356"/>
    </source>
</evidence>
<dbReference type="GO" id="GO:0006015">
    <property type="term" value="P:5-phosphoribose 1-diphosphate biosynthetic process"/>
    <property type="evidence" value="ECO:0007669"/>
    <property type="project" value="TreeGrafter"/>
</dbReference>
<dbReference type="GO" id="GO:0004749">
    <property type="term" value="F:ribose phosphate diphosphokinase activity"/>
    <property type="evidence" value="ECO:0007669"/>
    <property type="project" value="TreeGrafter"/>
</dbReference>
<sequence>MLKTGKDLSQGQAFHRRLLSEYNTDITLDNYVSYFELKPLAKKIEHIRQALESKYRDRYTHRSGSNSDSTKACAVTPLRPPPCAASEAVTPTTRGEGKSLPTPSALGAAERQSSVSTAVFVDPLSPLFFKTRGFAELQSTDTALAELIRSRIELQEAFFEKLHESYLRVKRYIMSLERDFVDAAAELRTFDELHIRNELPRDYIPALYLKLEVMLKYRALNLMAFRKILKKFLERCACDSLELQQRVTRIDELIHVSRVSQPSMDLRSAALDLIAVYGTAFRLTYEQAVGHMREYENRTGVNAQRILPNSETFFVADAFPHNERPGNFAARVLAGSCSVFCEKMITEVLQCPRYPGNSCSRFANGEVSVNLQGPVRGDDVFVVQSMVALESENLSNAGALMELVLLIHSVQLAAAARITAVVPYLAYTRNAASISAVAEMIESAGCHHVVTVDMHSEQVEGMFSIPMESISATYEFVRYISDQLRSEGNAFNNITVVAPTGEFLGRAKEFADVLMRYNHLDSSSQFVSVCTAVRRVETRQSACTSRGARQDCDAQRTTAVVGGGGGSHGSHPSAHTDAAAASLLPCHHTSHQQHHHPPPHGAHKSQPLPAPTSRSAECGTPNSSGVASVATSQLLVNSPVGGGYAALYPHSPTTPNAGDAVASELVAVVGGESPAISLSMTSNYPGSGTITTATLPGSTHGALLQQQQQQQQSYHHFGSSMPRSSSTLGMERALRLHEEGRQAVITRKEEATRNEYKKYVLVGDVKDRLCIMIETVIDEAVTIAQVARCLHEHGAARIILVATHAVMSGKAAELLINSPIELVVVTDSVNQDELMKSPALARKLRVVPIAPLLARAIEKIHTENTLATLFDKS</sequence>
<dbReference type="Proteomes" id="UP001430356">
    <property type="component" value="Unassembled WGS sequence"/>
</dbReference>
<evidence type="ECO:0000256" key="2">
    <source>
        <dbReference type="ARBA" id="ARBA00022727"/>
    </source>
</evidence>
<feature type="compositionally biased region" description="Basic residues" evidence="3">
    <location>
        <begin position="588"/>
        <end position="603"/>
    </location>
</feature>
<feature type="compositionally biased region" description="Polar residues" evidence="3">
    <location>
        <begin position="612"/>
        <end position="625"/>
    </location>
</feature>
<name>A0AAW0F7W8_9TRYP</name>
<dbReference type="SUPFAM" id="SSF53271">
    <property type="entry name" value="PRTase-like"/>
    <property type="match status" value="2"/>
</dbReference>
<comment type="caution">
    <text evidence="5">The sequence shown here is derived from an EMBL/GenBank/DDBJ whole genome shotgun (WGS) entry which is preliminary data.</text>
</comment>
<dbReference type="SMART" id="SM01400">
    <property type="entry name" value="Pribosyltran_N"/>
    <property type="match status" value="1"/>
</dbReference>
<feature type="region of interest" description="Disordered" evidence="3">
    <location>
        <begin position="588"/>
        <end position="625"/>
    </location>
</feature>